<comment type="catalytic activity">
    <reaction evidence="1">
        <text>a 4-O-methyl-thymidine in DNA + L-cysteinyl-[protein] = a thymidine in DNA + S-methyl-L-cysteinyl-[protein]</text>
        <dbReference type="Rhea" id="RHEA:53428"/>
        <dbReference type="Rhea" id="RHEA-COMP:10131"/>
        <dbReference type="Rhea" id="RHEA-COMP:10132"/>
        <dbReference type="Rhea" id="RHEA-COMP:13555"/>
        <dbReference type="Rhea" id="RHEA-COMP:13556"/>
        <dbReference type="ChEBI" id="CHEBI:29950"/>
        <dbReference type="ChEBI" id="CHEBI:82612"/>
        <dbReference type="ChEBI" id="CHEBI:137386"/>
        <dbReference type="ChEBI" id="CHEBI:137387"/>
        <dbReference type="EC" id="2.1.1.63"/>
    </reaction>
</comment>
<dbReference type="AlphaFoldDB" id="A0A0R2LI49"/>
<dbReference type="CDD" id="cd06445">
    <property type="entry name" value="ATase"/>
    <property type="match status" value="1"/>
</dbReference>
<dbReference type="OrthoDB" id="9802228at2"/>
<keyword evidence="4 11" id="KW-0489">Methyltransferase</keyword>
<evidence type="ECO:0000256" key="4">
    <source>
        <dbReference type="ARBA" id="ARBA00022603"/>
    </source>
</evidence>
<evidence type="ECO:0000256" key="8">
    <source>
        <dbReference type="ARBA" id="ARBA00049348"/>
    </source>
</evidence>
<feature type="domain" description="Methylguanine DNA methyltransferase ribonuclease-like" evidence="10">
    <location>
        <begin position="10"/>
        <end position="70"/>
    </location>
</feature>
<dbReference type="InterPro" id="IPR014048">
    <property type="entry name" value="MethylDNA_cys_MeTrfase_DNA-bd"/>
</dbReference>
<evidence type="ECO:0000313" key="12">
    <source>
        <dbReference type="Proteomes" id="UP000051886"/>
    </source>
</evidence>
<dbReference type="EC" id="2.1.1.63" evidence="3"/>
<dbReference type="Gene3D" id="1.10.10.10">
    <property type="entry name" value="Winged helix-like DNA-binding domain superfamily/Winged helix DNA-binding domain"/>
    <property type="match status" value="1"/>
</dbReference>
<dbReference type="InterPro" id="IPR008332">
    <property type="entry name" value="MethylG_MeTrfase_N"/>
</dbReference>
<keyword evidence="6" id="KW-0227">DNA damage</keyword>
<dbReference type="PATRIC" id="fig|449659.4.peg.1572"/>
<evidence type="ECO:0000259" key="10">
    <source>
        <dbReference type="Pfam" id="PF02870"/>
    </source>
</evidence>
<dbReference type="Gene3D" id="3.30.160.70">
    <property type="entry name" value="Methylated DNA-protein cysteine methyltransferase domain"/>
    <property type="match status" value="1"/>
</dbReference>
<dbReference type="InterPro" id="IPR036388">
    <property type="entry name" value="WH-like_DNA-bd_sf"/>
</dbReference>
<dbReference type="GO" id="GO:0032259">
    <property type="term" value="P:methylation"/>
    <property type="evidence" value="ECO:0007669"/>
    <property type="project" value="UniProtKB-KW"/>
</dbReference>
<dbReference type="NCBIfam" id="TIGR00589">
    <property type="entry name" value="ogt"/>
    <property type="match status" value="1"/>
</dbReference>
<dbReference type="EMBL" id="JQCN01000031">
    <property type="protein sequence ID" value="KRN99541.1"/>
    <property type="molecule type" value="Genomic_DNA"/>
</dbReference>
<dbReference type="FunFam" id="1.10.10.10:FF:000214">
    <property type="entry name" value="Methylated-DNA--protein-cysteine methyltransferase"/>
    <property type="match status" value="1"/>
</dbReference>
<comment type="caution">
    <text evidence="11">The sequence shown here is derived from an EMBL/GenBank/DDBJ whole genome shotgun (WGS) entry which is preliminary data.</text>
</comment>
<comment type="catalytic activity">
    <reaction evidence="8">
        <text>a 6-O-methyl-2'-deoxyguanosine in DNA + L-cysteinyl-[protein] = S-methyl-L-cysteinyl-[protein] + a 2'-deoxyguanosine in DNA</text>
        <dbReference type="Rhea" id="RHEA:24000"/>
        <dbReference type="Rhea" id="RHEA-COMP:10131"/>
        <dbReference type="Rhea" id="RHEA-COMP:10132"/>
        <dbReference type="Rhea" id="RHEA-COMP:11367"/>
        <dbReference type="Rhea" id="RHEA-COMP:11368"/>
        <dbReference type="ChEBI" id="CHEBI:29950"/>
        <dbReference type="ChEBI" id="CHEBI:82612"/>
        <dbReference type="ChEBI" id="CHEBI:85445"/>
        <dbReference type="ChEBI" id="CHEBI:85448"/>
        <dbReference type="EC" id="2.1.1.63"/>
    </reaction>
</comment>
<dbReference type="SUPFAM" id="SSF46767">
    <property type="entry name" value="Methylated DNA-protein cysteine methyltransferase, C-terminal domain"/>
    <property type="match status" value="1"/>
</dbReference>
<keyword evidence="7" id="KW-0234">DNA repair</keyword>
<dbReference type="PROSITE" id="PS00374">
    <property type="entry name" value="MGMT"/>
    <property type="match status" value="1"/>
</dbReference>
<dbReference type="PANTHER" id="PTHR10815">
    <property type="entry name" value="METHYLATED-DNA--PROTEIN-CYSTEINE METHYLTRANSFERASE"/>
    <property type="match status" value="1"/>
</dbReference>
<dbReference type="InterPro" id="IPR001497">
    <property type="entry name" value="MethylDNA_cys_MeTrfase_AS"/>
</dbReference>
<evidence type="ECO:0000256" key="2">
    <source>
        <dbReference type="ARBA" id="ARBA00008711"/>
    </source>
</evidence>
<dbReference type="STRING" id="449659.IV66_GL001546"/>
<keyword evidence="12" id="KW-1185">Reference proteome</keyword>
<comment type="similarity">
    <text evidence="2">Belongs to the MGMT family.</text>
</comment>
<dbReference type="PANTHER" id="PTHR10815:SF5">
    <property type="entry name" value="METHYLATED-DNA--PROTEIN-CYSTEINE METHYLTRANSFERASE"/>
    <property type="match status" value="1"/>
</dbReference>
<dbReference type="GO" id="GO:0003908">
    <property type="term" value="F:methylated-DNA-[protein]-cysteine S-methyltransferase activity"/>
    <property type="evidence" value="ECO:0007669"/>
    <property type="project" value="UniProtKB-EC"/>
</dbReference>
<name>A0A0R2LI49_9LACO</name>
<dbReference type="Proteomes" id="UP000051886">
    <property type="component" value="Unassembled WGS sequence"/>
</dbReference>
<accession>A0A0R2LI49</accession>
<protein>
    <recommendedName>
        <fullName evidence="3">methylated-DNA--[protein]-cysteine S-methyltransferase</fullName>
        <ecNumber evidence="3">2.1.1.63</ecNumber>
    </recommendedName>
</protein>
<evidence type="ECO:0000256" key="5">
    <source>
        <dbReference type="ARBA" id="ARBA00022679"/>
    </source>
</evidence>
<dbReference type="InterPro" id="IPR036631">
    <property type="entry name" value="MGMT_N_sf"/>
</dbReference>
<evidence type="ECO:0000313" key="11">
    <source>
        <dbReference type="EMBL" id="KRN99541.1"/>
    </source>
</evidence>
<sequence>MNAWMTNVQIYTSPLGQLLLASDGQGLSGCWFEGQKYYAAGFNKDDLVSQEDQVLFQAKNWLDQYFNGEDPDNKRLKFHPHVTAFRQNVLDVLQSVPYGKVITYQQLAAKVKSQQDSGKYARAVAGAVGHNPLSIFIPCHRVLGSDGSLTGYAGGLTRKRTLLEFEQTPSASFWEK</sequence>
<dbReference type="SUPFAM" id="SSF53155">
    <property type="entry name" value="Methylated DNA-protein cysteine methyltransferase domain"/>
    <property type="match status" value="1"/>
</dbReference>
<evidence type="ECO:0000259" key="9">
    <source>
        <dbReference type="Pfam" id="PF01035"/>
    </source>
</evidence>
<dbReference type="Pfam" id="PF02870">
    <property type="entry name" value="Methyltransf_1N"/>
    <property type="match status" value="1"/>
</dbReference>
<dbReference type="InterPro" id="IPR036217">
    <property type="entry name" value="MethylDNA_cys_MeTrfase_DNAb"/>
</dbReference>
<evidence type="ECO:0000256" key="1">
    <source>
        <dbReference type="ARBA" id="ARBA00001286"/>
    </source>
</evidence>
<organism evidence="11 12">
    <name type="scientific">Ligilactobacillus pobuzihii</name>
    <dbReference type="NCBI Taxonomy" id="449659"/>
    <lineage>
        <taxon>Bacteria</taxon>
        <taxon>Bacillati</taxon>
        <taxon>Bacillota</taxon>
        <taxon>Bacilli</taxon>
        <taxon>Lactobacillales</taxon>
        <taxon>Lactobacillaceae</taxon>
        <taxon>Ligilactobacillus</taxon>
    </lineage>
</organism>
<keyword evidence="5 11" id="KW-0808">Transferase</keyword>
<gene>
    <name evidence="11" type="ORF">IV66_GL001546</name>
</gene>
<proteinExistence type="inferred from homology"/>
<evidence type="ECO:0000256" key="7">
    <source>
        <dbReference type="ARBA" id="ARBA00023204"/>
    </source>
</evidence>
<feature type="domain" description="Methylated-DNA-[protein]-cysteine S-methyltransferase DNA binding" evidence="9">
    <location>
        <begin position="84"/>
        <end position="167"/>
    </location>
</feature>
<evidence type="ECO:0000256" key="3">
    <source>
        <dbReference type="ARBA" id="ARBA00011918"/>
    </source>
</evidence>
<reference evidence="11 12" key="1">
    <citation type="journal article" date="2015" name="Genome Announc.">
        <title>Expanding the biotechnology potential of lactobacilli through comparative genomics of 213 strains and associated genera.</title>
        <authorList>
            <person name="Sun Z."/>
            <person name="Harris H.M."/>
            <person name="McCann A."/>
            <person name="Guo C."/>
            <person name="Argimon S."/>
            <person name="Zhang W."/>
            <person name="Yang X."/>
            <person name="Jeffery I.B."/>
            <person name="Cooney J.C."/>
            <person name="Kagawa T.F."/>
            <person name="Liu W."/>
            <person name="Song Y."/>
            <person name="Salvetti E."/>
            <person name="Wrobel A."/>
            <person name="Rasinkangas P."/>
            <person name="Parkhill J."/>
            <person name="Rea M.C."/>
            <person name="O'Sullivan O."/>
            <person name="Ritari J."/>
            <person name="Douillard F.P."/>
            <person name="Paul Ross R."/>
            <person name="Yang R."/>
            <person name="Briner A.E."/>
            <person name="Felis G.E."/>
            <person name="de Vos W.M."/>
            <person name="Barrangou R."/>
            <person name="Klaenhammer T.R."/>
            <person name="Caufield P.W."/>
            <person name="Cui Y."/>
            <person name="Zhang H."/>
            <person name="O'Toole P.W."/>
        </authorList>
    </citation>
    <scope>NUCLEOTIDE SEQUENCE [LARGE SCALE GENOMIC DNA]</scope>
    <source>
        <strain evidence="11 12">NBRC 103219</strain>
    </source>
</reference>
<dbReference type="Pfam" id="PF01035">
    <property type="entry name" value="DNA_binding_1"/>
    <property type="match status" value="1"/>
</dbReference>
<evidence type="ECO:0000256" key="6">
    <source>
        <dbReference type="ARBA" id="ARBA00022763"/>
    </source>
</evidence>
<dbReference type="GO" id="GO:0006281">
    <property type="term" value="P:DNA repair"/>
    <property type="evidence" value="ECO:0007669"/>
    <property type="project" value="UniProtKB-KW"/>
</dbReference>